<dbReference type="EMBL" id="CAJVQC010005860">
    <property type="protein sequence ID" value="CAG8559815.1"/>
    <property type="molecule type" value="Genomic_DNA"/>
</dbReference>
<keyword evidence="2" id="KW-1185">Reference proteome</keyword>
<protein>
    <submittedName>
        <fullName evidence="1">1963_t:CDS:1</fullName>
    </submittedName>
</protein>
<proteinExistence type="predicted"/>
<organism evidence="1 2">
    <name type="scientific">Racocetra persica</name>
    <dbReference type="NCBI Taxonomy" id="160502"/>
    <lineage>
        <taxon>Eukaryota</taxon>
        <taxon>Fungi</taxon>
        <taxon>Fungi incertae sedis</taxon>
        <taxon>Mucoromycota</taxon>
        <taxon>Glomeromycotina</taxon>
        <taxon>Glomeromycetes</taxon>
        <taxon>Diversisporales</taxon>
        <taxon>Gigasporaceae</taxon>
        <taxon>Racocetra</taxon>
    </lineage>
</organism>
<evidence type="ECO:0000313" key="1">
    <source>
        <dbReference type="EMBL" id="CAG8559815.1"/>
    </source>
</evidence>
<evidence type="ECO:0000313" key="2">
    <source>
        <dbReference type="Proteomes" id="UP000789920"/>
    </source>
</evidence>
<name>A0ACA9M3D6_9GLOM</name>
<feature type="non-terminal residue" evidence="1">
    <location>
        <position position="1"/>
    </location>
</feature>
<dbReference type="Proteomes" id="UP000789920">
    <property type="component" value="Unassembled WGS sequence"/>
</dbReference>
<reference evidence="1" key="1">
    <citation type="submission" date="2021-06" db="EMBL/GenBank/DDBJ databases">
        <authorList>
            <person name="Kallberg Y."/>
            <person name="Tangrot J."/>
            <person name="Rosling A."/>
        </authorList>
    </citation>
    <scope>NUCLEOTIDE SEQUENCE</scope>
    <source>
        <strain evidence="1">MA461A</strain>
    </source>
</reference>
<accession>A0ACA9M3D6</accession>
<sequence>DDVDSFLKAYGQYHGFAIIKKRVEQRDDGTIKHRSFGCEFGGKYTPQKSIDINVHLTMFKNAHNHKLNPENCKYSAKFRSIEKDALNDIEFYTKSGNLSITVQCQLLRAKYPDTTFLDMDLANAIQHYKVKSRDLEADALHLLSFLTEKHSESGWSIEFELDKKYPSASNYLTRVLYSSRQSWACAFTSKIFTTGVQTTSCVKGYNGLIKRILHSNGSLCDLLNILDSRLEKEAEWNRFFEYQTLSSCVGISSVGNEIFPTVDQILSEYLTPHILSVERIEMAQCLYFNANVVFSNKGSSQAQQSQTIPLIPQQFTVPPSVATSSRCAATRRSKFCEIWGLARQAAQLAIDCDDNEMIQWLRTFINQKKYCLTQTDECENSDKENDLTVANPPITKHKGRPGTKRYKATTEKSSRQPYTCRSCDKTGHNSARCQKKGGV</sequence>
<comment type="caution">
    <text evidence="1">The sequence shown here is derived from an EMBL/GenBank/DDBJ whole genome shotgun (WGS) entry which is preliminary data.</text>
</comment>
<gene>
    <name evidence="1" type="ORF">RPERSI_LOCUS4317</name>
</gene>